<protein>
    <submittedName>
        <fullName evidence="1">Uncharacterized protein</fullName>
    </submittedName>
</protein>
<feature type="non-terminal residue" evidence="1">
    <location>
        <position position="1"/>
    </location>
</feature>
<organism evidence="1">
    <name type="scientific">marine sediment metagenome</name>
    <dbReference type="NCBI Taxonomy" id="412755"/>
    <lineage>
        <taxon>unclassified sequences</taxon>
        <taxon>metagenomes</taxon>
        <taxon>ecological metagenomes</taxon>
    </lineage>
</organism>
<name>X1F4V7_9ZZZZ</name>
<evidence type="ECO:0000313" key="1">
    <source>
        <dbReference type="EMBL" id="GAH40671.1"/>
    </source>
</evidence>
<dbReference type="AlphaFoldDB" id="X1F4V7"/>
<comment type="caution">
    <text evidence="1">The sequence shown here is derived from an EMBL/GenBank/DDBJ whole genome shotgun (WGS) entry which is preliminary data.</text>
</comment>
<sequence length="47" mass="4858">HCLRGAEGTEQEPKLDAETSALAKALADLPEEQRKALAKIIGGGDVG</sequence>
<proteinExistence type="predicted"/>
<reference evidence="1" key="1">
    <citation type="journal article" date="2014" name="Front. Microbiol.">
        <title>High frequency of phylogenetically diverse reductive dehalogenase-homologous genes in deep subseafloor sedimentary metagenomes.</title>
        <authorList>
            <person name="Kawai M."/>
            <person name="Futagami T."/>
            <person name="Toyoda A."/>
            <person name="Takaki Y."/>
            <person name="Nishi S."/>
            <person name="Hori S."/>
            <person name="Arai W."/>
            <person name="Tsubouchi T."/>
            <person name="Morono Y."/>
            <person name="Uchiyama I."/>
            <person name="Ito T."/>
            <person name="Fujiyama A."/>
            <person name="Inagaki F."/>
            <person name="Takami H."/>
        </authorList>
    </citation>
    <scope>NUCLEOTIDE SEQUENCE</scope>
    <source>
        <strain evidence="1">Expedition CK06-06</strain>
    </source>
</reference>
<dbReference type="EMBL" id="BARU01008393">
    <property type="protein sequence ID" value="GAH40671.1"/>
    <property type="molecule type" value="Genomic_DNA"/>
</dbReference>
<gene>
    <name evidence="1" type="ORF">S03H2_16434</name>
</gene>
<accession>X1F4V7</accession>